<gene>
    <name evidence="4" type="ORF">LCOR_07169.1</name>
</gene>
<proteinExistence type="predicted"/>
<evidence type="ECO:0000259" key="3">
    <source>
        <dbReference type="PROSITE" id="PS50157"/>
    </source>
</evidence>
<dbReference type="Gene3D" id="3.30.160.60">
    <property type="entry name" value="Classic Zinc Finger"/>
    <property type="match status" value="1"/>
</dbReference>
<reference evidence="4" key="1">
    <citation type="submission" date="2013-08" db="EMBL/GenBank/DDBJ databases">
        <title>Gene expansion shapes genome architecture in the human pathogen Lichtheimia corymbifera: an evolutionary genomics analysis in the ancient terrestrial Mucorales (Mucoromycotina).</title>
        <authorList>
            <person name="Schwartze V.U."/>
            <person name="Winter S."/>
            <person name="Shelest E."/>
            <person name="Marcet-Houben M."/>
            <person name="Horn F."/>
            <person name="Wehner S."/>
            <person name="Hoffmann K."/>
            <person name="Riege K."/>
            <person name="Sammeth M."/>
            <person name="Nowrousian M."/>
            <person name="Valiante V."/>
            <person name="Linde J."/>
            <person name="Jacobsen I.D."/>
            <person name="Marz M."/>
            <person name="Brakhage A.A."/>
            <person name="Gabaldon T."/>
            <person name="Bocker S."/>
            <person name="Voigt K."/>
        </authorList>
    </citation>
    <scope>NUCLEOTIDE SEQUENCE [LARGE SCALE GENOMIC DNA]</scope>
    <source>
        <strain evidence="4">FSU 9682</strain>
    </source>
</reference>
<dbReference type="InterPro" id="IPR013087">
    <property type="entry name" value="Znf_C2H2_type"/>
</dbReference>
<sequence>MYPIFTPYGSFPIATTINASTALDNATASHPTLSSFVQDHCPISDLPSVSDTDQLPATQSRTLPTPGDLDCYVVAHVTHVVKECCMHRLENTELVFQMTSWAINSITDDHFLRKYYYLLTIQQLYIQYNTQGDDLHQISSPTTMAEITTPPALSASSPSSPTSEAVSSPLTVSDVCSSNGSIPKAACDYCQRTFSRKDALMRHLKRTCTYTKEHTSLHVFSVAE</sequence>
<evidence type="ECO:0000313" key="4">
    <source>
        <dbReference type="EMBL" id="CDH56084.1"/>
    </source>
</evidence>
<dbReference type="VEuPathDB" id="FungiDB:LCOR_07169.1"/>
<accession>A0A068S1F4</accession>
<dbReference type="EMBL" id="CBTN010000035">
    <property type="protein sequence ID" value="CDH56084.1"/>
    <property type="molecule type" value="Genomic_DNA"/>
</dbReference>
<protein>
    <recommendedName>
        <fullName evidence="3">C2H2-type domain-containing protein</fullName>
    </recommendedName>
</protein>
<dbReference type="SUPFAM" id="SSF57667">
    <property type="entry name" value="beta-beta-alpha zinc fingers"/>
    <property type="match status" value="1"/>
</dbReference>
<keyword evidence="1" id="KW-0863">Zinc-finger</keyword>
<evidence type="ECO:0000256" key="2">
    <source>
        <dbReference type="SAM" id="MobiDB-lite"/>
    </source>
</evidence>
<feature type="region of interest" description="Disordered" evidence="2">
    <location>
        <begin position="148"/>
        <end position="167"/>
    </location>
</feature>
<organism evidence="4 5">
    <name type="scientific">Lichtheimia corymbifera JMRC:FSU:9682</name>
    <dbReference type="NCBI Taxonomy" id="1263082"/>
    <lineage>
        <taxon>Eukaryota</taxon>
        <taxon>Fungi</taxon>
        <taxon>Fungi incertae sedis</taxon>
        <taxon>Mucoromycota</taxon>
        <taxon>Mucoromycotina</taxon>
        <taxon>Mucoromycetes</taxon>
        <taxon>Mucorales</taxon>
        <taxon>Lichtheimiaceae</taxon>
        <taxon>Lichtheimia</taxon>
    </lineage>
</organism>
<comment type="caution">
    <text evidence="4">The sequence shown here is derived from an EMBL/GenBank/DDBJ whole genome shotgun (WGS) entry which is preliminary data.</text>
</comment>
<dbReference type="InterPro" id="IPR036236">
    <property type="entry name" value="Znf_C2H2_sf"/>
</dbReference>
<evidence type="ECO:0000256" key="1">
    <source>
        <dbReference type="PROSITE-ProRule" id="PRU00042"/>
    </source>
</evidence>
<evidence type="ECO:0000313" key="5">
    <source>
        <dbReference type="Proteomes" id="UP000027586"/>
    </source>
</evidence>
<keyword evidence="5" id="KW-1185">Reference proteome</keyword>
<keyword evidence="1" id="KW-0862">Zinc</keyword>
<dbReference type="PROSITE" id="PS50157">
    <property type="entry name" value="ZINC_FINGER_C2H2_2"/>
    <property type="match status" value="1"/>
</dbReference>
<dbReference type="GO" id="GO:0008270">
    <property type="term" value="F:zinc ion binding"/>
    <property type="evidence" value="ECO:0007669"/>
    <property type="project" value="UniProtKB-KW"/>
</dbReference>
<dbReference type="Proteomes" id="UP000027586">
    <property type="component" value="Unassembled WGS sequence"/>
</dbReference>
<feature type="domain" description="C2H2-type" evidence="3">
    <location>
        <begin position="185"/>
        <end position="215"/>
    </location>
</feature>
<dbReference type="AlphaFoldDB" id="A0A068S1F4"/>
<keyword evidence="1" id="KW-0479">Metal-binding</keyword>
<dbReference type="OrthoDB" id="10422237at2759"/>
<name>A0A068S1F4_9FUNG</name>